<evidence type="ECO:0000313" key="1">
    <source>
        <dbReference type="EMBL" id="CDW60678.1"/>
    </source>
</evidence>
<gene>
    <name evidence="1" type="ORF">TTRE_0000906901</name>
</gene>
<organism evidence="1 2">
    <name type="scientific">Trichuris trichiura</name>
    <name type="common">Whipworm</name>
    <name type="synonym">Trichocephalus trichiurus</name>
    <dbReference type="NCBI Taxonomy" id="36087"/>
    <lineage>
        <taxon>Eukaryota</taxon>
        <taxon>Metazoa</taxon>
        <taxon>Ecdysozoa</taxon>
        <taxon>Nematoda</taxon>
        <taxon>Enoplea</taxon>
        <taxon>Dorylaimia</taxon>
        <taxon>Trichinellida</taxon>
        <taxon>Trichuridae</taxon>
        <taxon>Trichuris</taxon>
    </lineage>
</organism>
<dbReference type="OrthoDB" id="5871302at2759"/>
<accession>A0A077ZLS1</accession>
<evidence type="ECO:0000313" key="2">
    <source>
        <dbReference type="Proteomes" id="UP000030665"/>
    </source>
</evidence>
<dbReference type="GO" id="GO:0003676">
    <property type="term" value="F:nucleic acid binding"/>
    <property type="evidence" value="ECO:0007669"/>
    <property type="project" value="InterPro"/>
</dbReference>
<evidence type="ECO:0008006" key="3">
    <source>
        <dbReference type="Google" id="ProtNLM"/>
    </source>
</evidence>
<keyword evidence="2" id="KW-1185">Reference proteome</keyword>
<proteinExistence type="predicted"/>
<reference evidence="1" key="2">
    <citation type="submission" date="2014-03" db="EMBL/GenBank/DDBJ databases">
        <title>The whipworm genome and dual-species transcriptomics of an intimate host-pathogen interaction.</title>
        <authorList>
            <person name="Foth B.J."/>
            <person name="Tsai I.J."/>
            <person name="Reid A.J."/>
            <person name="Bancroft A.J."/>
            <person name="Nichol S."/>
            <person name="Tracey A."/>
            <person name="Holroyd N."/>
            <person name="Cotton J.A."/>
            <person name="Stanley E.J."/>
            <person name="Zarowiecki M."/>
            <person name="Liu J.Z."/>
            <person name="Huckvale T."/>
            <person name="Cooper P.J."/>
            <person name="Grencis R.K."/>
            <person name="Berriman M."/>
        </authorList>
    </citation>
    <scope>NUCLEOTIDE SEQUENCE [LARGE SCALE GENOMIC DNA]</scope>
</reference>
<dbReference type="EMBL" id="HG807301">
    <property type="protein sequence ID" value="CDW60678.1"/>
    <property type="molecule type" value="Genomic_DNA"/>
</dbReference>
<dbReference type="InterPro" id="IPR036397">
    <property type="entry name" value="RNaseH_sf"/>
</dbReference>
<dbReference type="STRING" id="36087.A0A077ZLS1"/>
<dbReference type="Proteomes" id="UP000030665">
    <property type="component" value="Unassembled WGS sequence"/>
</dbReference>
<name>A0A077ZLS1_TRITR</name>
<dbReference type="PANTHER" id="PTHR47331">
    <property type="entry name" value="PHD-TYPE DOMAIN-CONTAINING PROTEIN"/>
    <property type="match status" value="1"/>
</dbReference>
<dbReference type="Gene3D" id="3.30.420.10">
    <property type="entry name" value="Ribonuclease H-like superfamily/Ribonuclease H"/>
    <property type="match status" value="1"/>
</dbReference>
<dbReference type="AlphaFoldDB" id="A0A077ZLS1"/>
<reference evidence="1" key="1">
    <citation type="submission" date="2014-01" db="EMBL/GenBank/DDBJ databases">
        <authorList>
            <person name="Aslett M."/>
        </authorList>
    </citation>
    <scope>NUCLEOTIDE SEQUENCE</scope>
</reference>
<sequence>MDLHSFSGALRRFIARKRCPSTIVSDNAKTFVGANALQQKEQLEPFLAGRYFNWKFNPPGGRNHGGAWEGLIAVAKQPLSATLCGNIVDDETMLTVLAEMEALLNGRPLTNLTDDPNCVEPLTPFHLLINR</sequence>
<protein>
    <recommendedName>
        <fullName evidence="3">Integrase catalytic domain-containing protein</fullName>
    </recommendedName>
</protein>